<name>A0A0G4FIH2_9ALVE</name>
<protein>
    <submittedName>
        <fullName evidence="1">Uncharacterized protein</fullName>
    </submittedName>
</protein>
<organism evidence="1">
    <name type="scientific">Chromera velia CCMP2878</name>
    <dbReference type="NCBI Taxonomy" id="1169474"/>
    <lineage>
        <taxon>Eukaryota</taxon>
        <taxon>Sar</taxon>
        <taxon>Alveolata</taxon>
        <taxon>Colpodellida</taxon>
        <taxon>Chromeraceae</taxon>
        <taxon>Chromera</taxon>
    </lineage>
</organism>
<proteinExistence type="predicted"/>
<sequence>MTDSRPRTSKTERKILGDGETPFIEVGTYGEAVCSGVVQERMGIVMDLDQLGPFARVEPGASLSLDLVGFVFVRVARAQRGAVPSDSRRVFDVCWSQFFSFYRGRSGLWGSRSSPAGGLAGREENASLHTVRGFPATMPRRVLPLRGPVRLSAAVSEMIRWLFCICVSKRPLFGSVKMMSARSQRVKRRVSILLGRSPFSGEAVSERCRSCGRRGGTCDIQVALSTLPKDRVSLSPFEAGVDLKPSRVWMGADVSVCIVISLQLLFHTRKISKVRTSDVLRGAVLLDAEFRQRTGNQAPSEISAALRGVVLLDAEFRQRTRNQAPSEILAALRGVVLLDAEFRQRTGNQAPSEISAALRDLVPLDVEILAKDRR</sequence>
<dbReference type="VEuPathDB" id="CryptoDB:Cvel_17031"/>
<reference evidence="1" key="1">
    <citation type="submission" date="2014-11" db="EMBL/GenBank/DDBJ databases">
        <authorList>
            <person name="Otto D Thomas"/>
            <person name="Naeem Raeece"/>
        </authorList>
    </citation>
    <scope>NUCLEOTIDE SEQUENCE</scope>
</reference>
<evidence type="ECO:0000313" key="1">
    <source>
        <dbReference type="EMBL" id="CEM12912.1"/>
    </source>
</evidence>
<dbReference type="EMBL" id="CDMZ01000375">
    <property type="protein sequence ID" value="CEM12912.1"/>
    <property type="molecule type" value="Genomic_DNA"/>
</dbReference>
<accession>A0A0G4FIH2</accession>
<gene>
    <name evidence="1" type="ORF">Cvel_17031</name>
</gene>
<dbReference type="AlphaFoldDB" id="A0A0G4FIH2"/>